<reference evidence="2" key="1">
    <citation type="submission" date="2015-12" db="EMBL/GenBank/DDBJ databases">
        <title>Genome sequence of a biocontrol rhizobacterium Chryseobacterium kwangjuense strain KJ1R5 isolated from pepper (Capsicum annuum L.).</title>
        <authorList>
            <person name="Jeong J.-J."/>
            <person name="Park H."/>
            <person name="Mannaa M."/>
            <person name="Sang M.K."/>
            <person name="Choi I.-G."/>
            <person name="Kim K.D."/>
        </authorList>
    </citation>
    <scope>NUCLEOTIDE SEQUENCE [LARGE SCALE GENOMIC DNA]</scope>
    <source>
        <strain evidence="2">KJ1R5</strain>
    </source>
</reference>
<sequence>MTWLVGWLLMRQRKEKTDRKITQIVVDSQGIHDYSGQDLVRSLKYSELLSDPENGKYDIFIPRDQTDTDYTVCFYVFDDAFNTVKLKAFTLNIDHVITNGNELRKHFIKGILMFRPDLKIAPGVFDLYGLK</sequence>
<comment type="caution">
    <text evidence="1">The sequence shown here is derived from an EMBL/GenBank/DDBJ whole genome shotgun (WGS) entry which is preliminary data.</text>
</comment>
<gene>
    <name evidence="1" type="ORF">AU378_06565</name>
</gene>
<reference evidence="1 2" key="2">
    <citation type="journal article" date="2016" name="Genome Announc.">
        <title>Draft Genome Sequence of a Biocontrol Rhizobacterium, Chryseobacterium kwangjuense Strain KJ1R5, Isolated from Pepper (Capsicum annuum).</title>
        <authorList>
            <person name="Jeong J.J."/>
            <person name="Park H."/>
            <person name="Park B.H."/>
            <person name="Mannaa M."/>
            <person name="Sang M.K."/>
            <person name="Choi I.G."/>
            <person name="Kim K.D."/>
        </authorList>
    </citation>
    <scope>NUCLEOTIDE SEQUENCE [LARGE SCALE GENOMIC DNA]</scope>
    <source>
        <strain evidence="1 2">KJ1R5</strain>
    </source>
</reference>
<evidence type="ECO:0000313" key="2">
    <source>
        <dbReference type="Proteomes" id="UP000070513"/>
    </source>
</evidence>
<dbReference type="EMBL" id="LPUR01000001">
    <property type="protein sequence ID" value="KXH85405.1"/>
    <property type="molecule type" value="Genomic_DNA"/>
</dbReference>
<name>A0A135WKJ6_9FLAO</name>
<evidence type="ECO:0000313" key="1">
    <source>
        <dbReference type="EMBL" id="KXH85405.1"/>
    </source>
</evidence>
<dbReference type="Proteomes" id="UP000070513">
    <property type="component" value="Unassembled WGS sequence"/>
</dbReference>
<dbReference type="AlphaFoldDB" id="A0A135WKJ6"/>
<organism evidence="1 2">
    <name type="scientific">Chryseobacterium kwangjuense</name>
    <dbReference type="NCBI Taxonomy" id="267125"/>
    <lineage>
        <taxon>Bacteria</taxon>
        <taxon>Pseudomonadati</taxon>
        <taxon>Bacteroidota</taxon>
        <taxon>Flavobacteriia</taxon>
        <taxon>Flavobacteriales</taxon>
        <taxon>Weeksellaceae</taxon>
        <taxon>Chryseobacterium group</taxon>
        <taxon>Chryseobacterium</taxon>
    </lineage>
</organism>
<proteinExistence type="predicted"/>
<protein>
    <submittedName>
        <fullName evidence="1">Uncharacterized protein</fullName>
    </submittedName>
</protein>
<accession>A0A135WKJ6</accession>